<organism evidence="6 7">
    <name type="scientific">Lasiosphaeria hispida</name>
    <dbReference type="NCBI Taxonomy" id="260671"/>
    <lineage>
        <taxon>Eukaryota</taxon>
        <taxon>Fungi</taxon>
        <taxon>Dikarya</taxon>
        <taxon>Ascomycota</taxon>
        <taxon>Pezizomycotina</taxon>
        <taxon>Sordariomycetes</taxon>
        <taxon>Sordariomycetidae</taxon>
        <taxon>Sordariales</taxon>
        <taxon>Lasiosphaeriaceae</taxon>
        <taxon>Lasiosphaeria</taxon>
    </lineage>
</organism>
<proteinExistence type="inferred from homology"/>
<evidence type="ECO:0000256" key="2">
    <source>
        <dbReference type="ARBA" id="ARBA00010790"/>
    </source>
</evidence>
<evidence type="ECO:0000256" key="5">
    <source>
        <dbReference type="ARBA" id="ARBA00023002"/>
    </source>
</evidence>
<evidence type="ECO:0000256" key="4">
    <source>
        <dbReference type="ARBA" id="ARBA00022827"/>
    </source>
</evidence>
<reference evidence="6" key="2">
    <citation type="submission" date="2023-06" db="EMBL/GenBank/DDBJ databases">
        <authorList>
            <consortium name="Lawrence Berkeley National Laboratory"/>
            <person name="Haridas S."/>
            <person name="Hensen N."/>
            <person name="Bonometti L."/>
            <person name="Westerberg I."/>
            <person name="Brannstrom I.O."/>
            <person name="Guillou S."/>
            <person name="Cros-Aarteil S."/>
            <person name="Calhoun S."/>
            <person name="Kuo A."/>
            <person name="Mondo S."/>
            <person name="Pangilinan J."/>
            <person name="Riley R."/>
            <person name="Labutti K."/>
            <person name="Andreopoulos B."/>
            <person name="Lipzen A."/>
            <person name="Chen C."/>
            <person name="Yanf M."/>
            <person name="Daum C."/>
            <person name="Ng V."/>
            <person name="Clum A."/>
            <person name="Steindorff A."/>
            <person name="Ohm R."/>
            <person name="Martin F."/>
            <person name="Silar P."/>
            <person name="Natvig D."/>
            <person name="Lalanne C."/>
            <person name="Gautier V."/>
            <person name="Ament-Velasquez S.L."/>
            <person name="Kruys A."/>
            <person name="Hutchinson M.I."/>
            <person name="Powell A.J."/>
            <person name="Barry K."/>
            <person name="Miller A.N."/>
            <person name="Grigoriev I.V."/>
            <person name="Debuchy R."/>
            <person name="Gladieux P."/>
            <person name="Thoren M.H."/>
            <person name="Johannesson H."/>
        </authorList>
    </citation>
    <scope>NUCLEOTIDE SEQUENCE</scope>
    <source>
        <strain evidence="6">CBS 955.72</strain>
    </source>
</reference>
<keyword evidence="7" id="KW-1185">Reference proteome</keyword>
<evidence type="ECO:0008006" key="8">
    <source>
        <dbReference type="Google" id="ProtNLM"/>
    </source>
</evidence>
<comment type="similarity">
    <text evidence="2">Belongs to the GMC oxidoreductase family.</text>
</comment>
<keyword evidence="4" id="KW-0274">FAD</keyword>
<comment type="caution">
    <text evidence="6">The sequence shown here is derived from an EMBL/GenBank/DDBJ whole genome shotgun (WGS) entry which is preliminary data.</text>
</comment>
<evidence type="ECO:0000313" key="7">
    <source>
        <dbReference type="Proteomes" id="UP001275084"/>
    </source>
</evidence>
<evidence type="ECO:0000313" key="6">
    <source>
        <dbReference type="EMBL" id="KAK3346950.1"/>
    </source>
</evidence>
<dbReference type="InterPro" id="IPR051473">
    <property type="entry name" value="P2Ox-like"/>
</dbReference>
<dbReference type="PANTHER" id="PTHR42784">
    <property type="entry name" value="PYRANOSE 2-OXIDASE"/>
    <property type="match status" value="1"/>
</dbReference>
<dbReference type="Gene3D" id="3.50.50.60">
    <property type="entry name" value="FAD/NAD(P)-binding domain"/>
    <property type="match status" value="1"/>
</dbReference>
<comment type="cofactor">
    <cofactor evidence="1">
        <name>FAD</name>
        <dbReference type="ChEBI" id="CHEBI:57692"/>
    </cofactor>
</comment>
<evidence type="ECO:0000256" key="3">
    <source>
        <dbReference type="ARBA" id="ARBA00022630"/>
    </source>
</evidence>
<dbReference type="InterPro" id="IPR036188">
    <property type="entry name" value="FAD/NAD-bd_sf"/>
</dbReference>
<dbReference type="EMBL" id="JAUIQD010000006">
    <property type="protein sequence ID" value="KAK3346950.1"/>
    <property type="molecule type" value="Genomic_DNA"/>
</dbReference>
<keyword evidence="3" id="KW-0285">Flavoprotein</keyword>
<protein>
    <recommendedName>
        <fullName evidence="8">Glucose-methanol-choline oxidoreductase N-terminal domain-containing protein</fullName>
    </recommendedName>
</protein>
<dbReference type="Proteomes" id="UP001275084">
    <property type="component" value="Unassembled WGS sequence"/>
</dbReference>
<dbReference type="SUPFAM" id="SSF51905">
    <property type="entry name" value="FAD/NAD(P)-binding domain"/>
    <property type="match status" value="1"/>
</dbReference>
<gene>
    <name evidence="6" type="ORF">B0T25DRAFT_553260</name>
</gene>
<name>A0AAJ0HCR3_9PEZI</name>
<sequence length="300" mass="34086">MIAIRLEASCYQVSVNDCLIHTYNKRIIEDAQRVSYECNSYSVFTDPIEVTVVKPSEEQPTTKPACSYEQAYFTPTAKGMAEQSETDPFDYVIIGSGIGGGILATDLLDKNKRFSASQSNLSAQSTCHKASSIWDPSSVQAQAKGPINRTKRILVIERGNLLFPTHSLNMPRPTNRGTYSQMNDLFYNNFKHQWEMDDETREKWVGGAVYCLGGRSTVWGLFSPRIDDNIFRKFFPEAVYGDLTKKYLRKAEEWMNLSYPQTLPLHCTLQDSLNIHPLDSKLPATQWEWGRVSILPDIVF</sequence>
<reference evidence="6" key="1">
    <citation type="journal article" date="2023" name="Mol. Phylogenet. Evol.">
        <title>Genome-scale phylogeny and comparative genomics of the fungal order Sordariales.</title>
        <authorList>
            <person name="Hensen N."/>
            <person name="Bonometti L."/>
            <person name="Westerberg I."/>
            <person name="Brannstrom I.O."/>
            <person name="Guillou S."/>
            <person name="Cros-Aarteil S."/>
            <person name="Calhoun S."/>
            <person name="Haridas S."/>
            <person name="Kuo A."/>
            <person name="Mondo S."/>
            <person name="Pangilinan J."/>
            <person name="Riley R."/>
            <person name="LaButti K."/>
            <person name="Andreopoulos B."/>
            <person name="Lipzen A."/>
            <person name="Chen C."/>
            <person name="Yan M."/>
            <person name="Daum C."/>
            <person name="Ng V."/>
            <person name="Clum A."/>
            <person name="Steindorff A."/>
            <person name="Ohm R.A."/>
            <person name="Martin F."/>
            <person name="Silar P."/>
            <person name="Natvig D.O."/>
            <person name="Lalanne C."/>
            <person name="Gautier V."/>
            <person name="Ament-Velasquez S.L."/>
            <person name="Kruys A."/>
            <person name="Hutchinson M.I."/>
            <person name="Powell A.J."/>
            <person name="Barry K."/>
            <person name="Miller A.N."/>
            <person name="Grigoriev I.V."/>
            <person name="Debuchy R."/>
            <person name="Gladieux P."/>
            <person name="Hiltunen Thoren M."/>
            <person name="Johannesson H."/>
        </authorList>
    </citation>
    <scope>NUCLEOTIDE SEQUENCE</scope>
    <source>
        <strain evidence="6">CBS 955.72</strain>
    </source>
</reference>
<accession>A0AAJ0HCR3</accession>
<dbReference type="Gene3D" id="2.60.120.200">
    <property type="match status" value="1"/>
</dbReference>
<keyword evidence="5" id="KW-0560">Oxidoreductase</keyword>
<dbReference type="PANTHER" id="PTHR42784:SF1">
    <property type="entry name" value="PYRANOSE 2-OXIDASE"/>
    <property type="match status" value="1"/>
</dbReference>
<dbReference type="GO" id="GO:0016491">
    <property type="term" value="F:oxidoreductase activity"/>
    <property type="evidence" value="ECO:0007669"/>
    <property type="project" value="UniProtKB-KW"/>
</dbReference>
<dbReference type="AlphaFoldDB" id="A0AAJ0HCR3"/>
<evidence type="ECO:0000256" key="1">
    <source>
        <dbReference type="ARBA" id="ARBA00001974"/>
    </source>
</evidence>